<evidence type="ECO:0000313" key="3">
    <source>
        <dbReference type="Proteomes" id="UP001519331"/>
    </source>
</evidence>
<protein>
    <submittedName>
        <fullName evidence="2">Excisionase family DNA binding protein</fullName>
    </submittedName>
</protein>
<organism evidence="2 3">
    <name type="scientific">Nesterenkonia lacusekhoensis</name>
    <dbReference type="NCBI Taxonomy" id="150832"/>
    <lineage>
        <taxon>Bacteria</taxon>
        <taxon>Bacillati</taxon>
        <taxon>Actinomycetota</taxon>
        <taxon>Actinomycetes</taxon>
        <taxon>Micrococcales</taxon>
        <taxon>Micrococcaceae</taxon>
        <taxon>Nesterenkonia</taxon>
    </lineage>
</organism>
<accession>A0ABS4T4Z6</accession>
<dbReference type="SUPFAM" id="SSF46955">
    <property type="entry name" value="Putative DNA-binding domain"/>
    <property type="match status" value="1"/>
</dbReference>
<gene>
    <name evidence="2" type="ORF">JOF45_002629</name>
</gene>
<dbReference type="RefSeq" id="WP_210051502.1">
    <property type="nucleotide sequence ID" value="NZ_JAGINX010000002.1"/>
</dbReference>
<feature type="domain" description="Helix-turn-helix" evidence="1">
    <location>
        <begin position="4"/>
        <end position="54"/>
    </location>
</feature>
<dbReference type="Proteomes" id="UP001519331">
    <property type="component" value="Unassembled WGS sequence"/>
</dbReference>
<comment type="caution">
    <text evidence="2">The sequence shown here is derived from an EMBL/GenBank/DDBJ whole genome shotgun (WGS) entry which is preliminary data.</text>
</comment>
<proteinExistence type="predicted"/>
<dbReference type="InterPro" id="IPR041657">
    <property type="entry name" value="HTH_17"/>
</dbReference>
<keyword evidence="3" id="KW-1185">Reference proteome</keyword>
<dbReference type="Pfam" id="PF12728">
    <property type="entry name" value="HTH_17"/>
    <property type="match status" value="1"/>
</dbReference>
<evidence type="ECO:0000313" key="2">
    <source>
        <dbReference type="EMBL" id="MBP2319546.1"/>
    </source>
</evidence>
<sequence>MRRFYTIPEVAEAFATSEAQIRSLLKSGELEGIQIGGRGQWRIEDTKVDEYIQRMYAEQRDHQETF</sequence>
<dbReference type="NCBIfam" id="TIGR01764">
    <property type="entry name" value="excise"/>
    <property type="match status" value="1"/>
</dbReference>
<dbReference type="InterPro" id="IPR010093">
    <property type="entry name" value="SinI_DNA-bd"/>
</dbReference>
<dbReference type="InterPro" id="IPR009061">
    <property type="entry name" value="DNA-bd_dom_put_sf"/>
</dbReference>
<evidence type="ECO:0000259" key="1">
    <source>
        <dbReference type="Pfam" id="PF12728"/>
    </source>
</evidence>
<dbReference type="EMBL" id="JAGINX010000002">
    <property type="protein sequence ID" value="MBP2319546.1"/>
    <property type="molecule type" value="Genomic_DNA"/>
</dbReference>
<reference evidence="2 3" key="1">
    <citation type="submission" date="2021-03" db="EMBL/GenBank/DDBJ databases">
        <title>Sequencing the genomes of 1000 actinobacteria strains.</title>
        <authorList>
            <person name="Klenk H.-P."/>
        </authorList>
    </citation>
    <scope>NUCLEOTIDE SEQUENCE [LARGE SCALE GENOMIC DNA]</scope>
    <source>
        <strain evidence="2 3">DSM 12544</strain>
    </source>
</reference>
<name>A0ABS4T4Z6_9MICC</name>